<evidence type="ECO:0000256" key="1">
    <source>
        <dbReference type="ARBA" id="ARBA00010872"/>
    </source>
</evidence>
<proteinExistence type="inferred from homology"/>
<dbReference type="InterPro" id="IPR029055">
    <property type="entry name" value="Ntn_hydrolases_N"/>
</dbReference>
<name>B3SAF0_TRIAD</name>
<dbReference type="OMA" id="ACEAAIM"/>
<dbReference type="GO" id="GO:0004298">
    <property type="term" value="F:threonine-type endopeptidase activity"/>
    <property type="evidence" value="ECO:0000318"/>
    <property type="project" value="GO_Central"/>
</dbReference>
<dbReference type="SUPFAM" id="SSF56235">
    <property type="entry name" value="N-terminal nucleophile aminohydrolases (Ntn hydrolases)"/>
    <property type="match status" value="1"/>
</dbReference>
<sequence length="300" mass="31191">MAANALDINDSYGVDYQGFVALHLGAGKHQTSLRPIYKRISQEACSKALSTLSAEKSVTKAVTEAMVSLETCGVVNAGVGSALNSDGAVQCDASIMDGQSLAFGAVGCVSGIPNPTQVAFEILRNSNNRHRLGLISPLLLTGDGARDFAIKNGIHNAPPESLISDKALKKYFKIKEMVASLKSATTVNESIGCSDDIQDTIGVICVDSSGQIAVAASSGGNQFKMPGRIGQSAIYGAGCCAYNGHESHGCSVAATTTGVGEQIIRTNLAKQLCDEILNQGTGVSMLRKKASWSVIAYILS</sequence>
<dbReference type="PANTHER" id="PTHR10188">
    <property type="entry name" value="L-ASPARAGINASE"/>
    <property type="match status" value="1"/>
</dbReference>
<dbReference type="EMBL" id="DS985261">
    <property type="protein sequence ID" value="EDV20246.1"/>
    <property type="molecule type" value="Genomic_DNA"/>
</dbReference>
<dbReference type="InterPro" id="IPR000246">
    <property type="entry name" value="Peptidase_T2"/>
</dbReference>
<evidence type="ECO:0000256" key="3">
    <source>
        <dbReference type="PIRSR" id="PIRSR600246-3"/>
    </source>
</evidence>
<dbReference type="KEGG" id="tad:TRIADDRAFT_61236"/>
<dbReference type="FunCoup" id="B3SAF0">
    <property type="interactions" value="1108"/>
</dbReference>
<dbReference type="PhylomeDB" id="B3SAF0"/>
<gene>
    <name evidence="4" type="ORF">TRIADDRAFT_61236</name>
</gene>
<feature type="site" description="Cleavage; by autolysis" evidence="3">
    <location>
        <begin position="199"/>
        <end position="200"/>
    </location>
</feature>
<evidence type="ECO:0000313" key="4">
    <source>
        <dbReference type="EMBL" id="EDV20246.1"/>
    </source>
</evidence>
<dbReference type="Proteomes" id="UP000009022">
    <property type="component" value="Unassembled WGS sequence"/>
</dbReference>
<evidence type="ECO:0000313" key="5">
    <source>
        <dbReference type="Proteomes" id="UP000009022"/>
    </source>
</evidence>
<dbReference type="STRING" id="10228.B3SAF0"/>
<dbReference type="Pfam" id="PF01112">
    <property type="entry name" value="Asparaginase_2"/>
    <property type="match status" value="1"/>
</dbReference>
<dbReference type="GeneID" id="6758466"/>
<dbReference type="PANTHER" id="PTHR10188:SF8">
    <property type="entry name" value="THREONINE ASPARTASE 1"/>
    <property type="match status" value="1"/>
</dbReference>
<feature type="active site" description="Nucleophile" evidence="2">
    <location>
        <position position="200"/>
    </location>
</feature>
<dbReference type="GO" id="GO:0005737">
    <property type="term" value="C:cytoplasm"/>
    <property type="evidence" value="ECO:0000318"/>
    <property type="project" value="GO_Central"/>
</dbReference>
<dbReference type="CTD" id="6758466"/>
<dbReference type="InterPro" id="IPR037464">
    <property type="entry name" value="Taspase1"/>
</dbReference>
<dbReference type="eggNOG" id="KOG1592">
    <property type="taxonomic scope" value="Eukaryota"/>
</dbReference>
<evidence type="ECO:0000256" key="2">
    <source>
        <dbReference type="PIRSR" id="PIRSR600246-1"/>
    </source>
</evidence>
<dbReference type="OrthoDB" id="77601at2759"/>
<comment type="similarity">
    <text evidence="1">Belongs to the Ntn-hydrolase family.</text>
</comment>
<dbReference type="RefSeq" id="XP_002117196.1">
    <property type="nucleotide sequence ID" value="XM_002117160.1"/>
</dbReference>
<accession>B3SAF0</accession>
<organism evidence="4 5">
    <name type="scientific">Trichoplax adhaerens</name>
    <name type="common">Trichoplax reptans</name>
    <dbReference type="NCBI Taxonomy" id="10228"/>
    <lineage>
        <taxon>Eukaryota</taxon>
        <taxon>Metazoa</taxon>
        <taxon>Placozoa</taxon>
        <taxon>Uniplacotomia</taxon>
        <taxon>Trichoplacea</taxon>
        <taxon>Trichoplacidae</taxon>
        <taxon>Trichoplax</taxon>
    </lineage>
</organism>
<dbReference type="GO" id="GO:0051604">
    <property type="term" value="P:protein maturation"/>
    <property type="evidence" value="ECO:0000318"/>
    <property type="project" value="GO_Central"/>
</dbReference>
<dbReference type="CDD" id="cd04514">
    <property type="entry name" value="Taspase1_like"/>
    <property type="match status" value="1"/>
</dbReference>
<dbReference type="InParanoid" id="B3SAF0"/>
<dbReference type="AlphaFoldDB" id="B3SAF0"/>
<keyword evidence="5" id="KW-1185">Reference proteome</keyword>
<protein>
    <submittedName>
        <fullName evidence="4">Uncharacterized protein</fullName>
    </submittedName>
</protein>
<dbReference type="Gene3D" id="3.60.20.30">
    <property type="entry name" value="(Glycosyl)asparaginase"/>
    <property type="match status" value="1"/>
</dbReference>
<reference evidence="4 5" key="1">
    <citation type="journal article" date="2008" name="Nature">
        <title>The Trichoplax genome and the nature of placozoans.</title>
        <authorList>
            <person name="Srivastava M."/>
            <person name="Begovic E."/>
            <person name="Chapman J."/>
            <person name="Putnam N.H."/>
            <person name="Hellsten U."/>
            <person name="Kawashima T."/>
            <person name="Kuo A."/>
            <person name="Mitros T."/>
            <person name="Salamov A."/>
            <person name="Carpenter M.L."/>
            <person name="Signorovitch A.Y."/>
            <person name="Moreno M.A."/>
            <person name="Kamm K."/>
            <person name="Grimwood J."/>
            <person name="Schmutz J."/>
            <person name="Shapiro H."/>
            <person name="Grigoriev I.V."/>
            <person name="Buss L.W."/>
            <person name="Schierwater B."/>
            <person name="Dellaporta S.L."/>
            <person name="Rokhsar D.S."/>
        </authorList>
    </citation>
    <scope>NUCLEOTIDE SEQUENCE [LARGE SCALE GENOMIC DNA]</scope>
    <source>
        <strain evidence="4 5">Grell-BS-1999</strain>
    </source>
</reference>
<dbReference type="HOGENOM" id="CLU_021603_5_1_1"/>